<dbReference type="EMBL" id="HBIZ01060890">
    <property type="protein sequence ID" value="CAE0785171.1"/>
    <property type="molecule type" value="Transcribed_RNA"/>
</dbReference>
<protein>
    <submittedName>
        <fullName evidence="2">Uncharacterized protein</fullName>
    </submittedName>
</protein>
<sequence>MKESAGWSQLVIRSSEACGRDDSRPCDGCAALGDVRSLCETVLADTHTRRDFCAQVGTAAAQQHALQPKSRSLYTDLIEPFGDPALCTPWADRTFLSPFQVILVNSGAHQVPVARYNEAMCQAARVLQVHARATEAIVAFRTTIPTFDNCHLRGKASPFASLAEAEMYIENHTYFNHGLWVKEFNNLAAHHFRRAGLHVLDAYSQSVLRTDDRSSKTSATGVVDCLHFAERPGGPAFGASNPEERDLLRTSLPYWSVQLLDFL</sequence>
<dbReference type="AlphaFoldDB" id="A0A6T0DR23"/>
<organism evidence="2">
    <name type="scientific">Chrysotila carterae</name>
    <name type="common">Marine alga</name>
    <name type="synonym">Syracosphaera carterae</name>
    <dbReference type="NCBI Taxonomy" id="13221"/>
    <lineage>
        <taxon>Eukaryota</taxon>
        <taxon>Haptista</taxon>
        <taxon>Haptophyta</taxon>
        <taxon>Prymnesiophyceae</taxon>
        <taxon>Isochrysidales</taxon>
        <taxon>Isochrysidaceae</taxon>
        <taxon>Chrysotila</taxon>
    </lineage>
</organism>
<evidence type="ECO:0000313" key="1">
    <source>
        <dbReference type="EMBL" id="CAE0785171.1"/>
    </source>
</evidence>
<name>A0A6T0DR23_CHRCT</name>
<gene>
    <name evidence="1" type="ORF">PCAR00345_LOCUS37879</name>
    <name evidence="2" type="ORF">PCAR00345_LOCUS37880</name>
</gene>
<proteinExistence type="predicted"/>
<reference evidence="2" key="1">
    <citation type="submission" date="2021-01" db="EMBL/GenBank/DDBJ databases">
        <authorList>
            <person name="Corre E."/>
            <person name="Pelletier E."/>
            <person name="Niang G."/>
            <person name="Scheremetjew M."/>
            <person name="Finn R."/>
            <person name="Kale V."/>
            <person name="Holt S."/>
            <person name="Cochrane G."/>
            <person name="Meng A."/>
            <person name="Brown T."/>
            <person name="Cohen L."/>
        </authorList>
    </citation>
    <scope>NUCLEOTIDE SEQUENCE</scope>
    <source>
        <strain evidence="2">CCMP645</strain>
    </source>
</reference>
<dbReference type="EMBL" id="HBIZ01060891">
    <property type="protein sequence ID" value="CAE0785172.1"/>
    <property type="molecule type" value="Transcribed_RNA"/>
</dbReference>
<evidence type="ECO:0000313" key="2">
    <source>
        <dbReference type="EMBL" id="CAE0785172.1"/>
    </source>
</evidence>
<accession>A0A6T0DR23</accession>